<organism evidence="1 2">
    <name type="scientific">Fulvimarina manganoxydans</name>
    <dbReference type="NCBI Taxonomy" id="937218"/>
    <lineage>
        <taxon>Bacteria</taxon>
        <taxon>Pseudomonadati</taxon>
        <taxon>Pseudomonadota</taxon>
        <taxon>Alphaproteobacteria</taxon>
        <taxon>Hyphomicrobiales</taxon>
        <taxon>Aurantimonadaceae</taxon>
        <taxon>Fulvimarina</taxon>
    </lineage>
</organism>
<dbReference type="RefSeq" id="WP_170923301.1">
    <property type="nucleotide sequence ID" value="NZ_FWXR01000012.1"/>
</dbReference>
<gene>
    <name evidence="1" type="ORF">SAMN06297251_112131</name>
</gene>
<dbReference type="InterPro" id="IPR019546">
    <property type="entry name" value="TAT_signal_bac_arc"/>
</dbReference>
<protein>
    <submittedName>
        <fullName evidence="1">Tat (Twin-arginine translocation) pathway signal sequence</fullName>
    </submittedName>
</protein>
<keyword evidence="2" id="KW-1185">Reference proteome</keyword>
<evidence type="ECO:0000313" key="2">
    <source>
        <dbReference type="Proteomes" id="UP000192656"/>
    </source>
</evidence>
<dbReference type="Proteomes" id="UP000192656">
    <property type="component" value="Unassembled WGS sequence"/>
</dbReference>
<name>A0A1W2D5R3_9HYPH</name>
<reference evidence="1 2" key="1">
    <citation type="submission" date="2017-04" db="EMBL/GenBank/DDBJ databases">
        <authorList>
            <person name="Afonso C.L."/>
            <person name="Miller P.J."/>
            <person name="Scott M.A."/>
            <person name="Spackman E."/>
            <person name="Goraichik I."/>
            <person name="Dimitrov K.M."/>
            <person name="Suarez D.L."/>
            <person name="Swayne D.E."/>
        </authorList>
    </citation>
    <scope>NUCLEOTIDE SEQUENCE [LARGE SCALE GENOMIC DNA]</scope>
    <source>
        <strain evidence="1 2">CGMCC 1.10972</strain>
    </source>
</reference>
<evidence type="ECO:0000313" key="1">
    <source>
        <dbReference type="EMBL" id="SMC92388.1"/>
    </source>
</evidence>
<proteinExistence type="predicted"/>
<sequence>MRTTPNGPNGEAMSGITRRRFLASTAAGAAVAAPAVALALQKQTDDLVRMAEAIERHRAINAELTEAATLADRTHEETERQAQENPFPYETSVGRFAYPETDEKAYRKSRFGDFIPAVICDADERRTRDVFDQYGSYSDAEMNSPDFPSIRAERRAKFDDGMANAKAVYDADVAALREAERKYEDLFERANIAEMDERTNVLLEEERSAWAVLIKTPAATPEAGRLKVDYVLTVKSYFPHDDRLRLLLSSDLNEKRADAGDSGLAVLLNSLCAGGAA</sequence>
<dbReference type="NCBIfam" id="TIGR01409">
    <property type="entry name" value="TAT_signal_seq"/>
    <property type="match status" value="1"/>
</dbReference>
<dbReference type="InterPro" id="IPR006311">
    <property type="entry name" value="TAT_signal"/>
</dbReference>
<dbReference type="EMBL" id="FWXR01000012">
    <property type="protein sequence ID" value="SMC92388.1"/>
    <property type="molecule type" value="Genomic_DNA"/>
</dbReference>
<dbReference type="STRING" id="937218.SAMN06297251_112131"/>
<dbReference type="AlphaFoldDB" id="A0A1W2D5R3"/>
<dbReference type="PROSITE" id="PS51318">
    <property type="entry name" value="TAT"/>
    <property type="match status" value="1"/>
</dbReference>
<accession>A0A1W2D5R3</accession>